<proteinExistence type="predicted"/>
<reference evidence="1" key="1">
    <citation type="submission" date="2020-03" db="EMBL/GenBank/DDBJ databases">
        <title>Spirochaetal bacteria isolated from arthropods constitute a novel genus Entomospira genus novum within the order Spirochaetales.</title>
        <authorList>
            <person name="Grana-Miraglia L."/>
            <person name="Sikutova S."/>
            <person name="Fingerle V."/>
            <person name="Sing A."/>
            <person name="Castillo-Ramirez S."/>
            <person name="Margos G."/>
            <person name="Rudolf I."/>
        </authorList>
    </citation>
    <scope>NUCLEOTIDE SEQUENCE</scope>
    <source>
        <strain evidence="1">BR149</strain>
    </source>
</reference>
<dbReference type="AlphaFoldDB" id="A0A968GFH4"/>
<comment type="caution">
    <text evidence="1">The sequence shown here is derived from an EMBL/GenBank/DDBJ whole genome shotgun (WGS) entry which is preliminary data.</text>
</comment>
<evidence type="ECO:0000313" key="2">
    <source>
        <dbReference type="Proteomes" id="UP000778951"/>
    </source>
</evidence>
<keyword evidence="2" id="KW-1185">Reference proteome</keyword>
<gene>
    <name evidence="1" type="ORF">HCT48_01350</name>
</gene>
<protein>
    <submittedName>
        <fullName evidence="1">Uncharacterized protein</fullName>
    </submittedName>
</protein>
<organism evidence="1 2">
    <name type="scientific">Entomospira culicis</name>
    <dbReference type="NCBI Taxonomy" id="2719989"/>
    <lineage>
        <taxon>Bacteria</taxon>
        <taxon>Pseudomonadati</taxon>
        <taxon>Spirochaetota</taxon>
        <taxon>Spirochaetia</taxon>
        <taxon>Spirochaetales</taxon>
        <taxon>Spirochaetaceae</taxon>
        <taxon>Entomospira</taxon>
    </lineage>
</organism>
<name>A0A968GFH4_9SPIO</name>
<sequence>MIDDMEGMWEYLDEESCYIEPKFSKESGIGSLALLTAYQGQSMFSYLLAPQTLGDLRKHAPQMELPLVLHSQLEVDVLDDLFNPRQNSALANRYIVRFGLGESELVYAKKMLGHKFKWFLLEVEHGAQQAVVEQVIAFRMVAPEAILMVGNFYNQESIDTFVMRLNERGAYRVDFWQVALDPHRLGVQNLGLASIAKIRQAGYPVVAKSRKLSAKLLFMALSAGARWVNSDMLSSAEGWQEMLHDDLKQLLLWQDVTNVDDLYAEVTLKSKVERRICPKS</sequence>
<dbReference type="Proteomes" id="UP000778951">
    <property type="component" value="Unassembled WGS sequence"/>
</dbReference>
<dbReference type="RefSeq" id="WP_167694980.1">
    <property type="nucleotide sequence ID" value="NZ_CP118181.1"/>
</dbReference>
<evidence type="ECO:0000313" key="1">
    <source>
        <dbReference type="EMBL" id="NIZ68866.1"/>
    </source>
</evidence>
<dbReference type="EMBL" id="JAATLM010000001">
    <property type="protein sequence ID" value="NIZ68866.1"/>
    <property type="molecule type" value="Genomic_DNA"/>
</dbReference>
<accession>A0A968GFH4</accession>